<reference evidence="2 3" key="1">
    <citation type="submission" date="2020-04" db="EMBL/GenBank/DDBJ databases">
        <title>Flammeovirga sp. SR4, a novel species isolated from seawater.</title>
        <authorList>
            <person name="Wang X."/>
        </authorList>
    </citation>
    <scope>NUCLEOTIDE SEQUENCE [LARGE SCALE GENOMIC DNA]</scope>
    <source>
        <strain evidence="2 3">SR4</strain>
    </source>
</reference>
<proteinExistence type="predicted"/>
<evidence type="ECO:0000256" key="1">
    <source>
        <dbReference type="SAM" id="SignalP"/>
    </source>
</evidence>
<name>A0A7X8SJQ5_9BACT</name>
<dbReference type="RefSeq" id="WP_168882112.1">
    <property type="nucleotide sequence ID" value="NZ_JABAIL010000003.1"/>
</dbReference>
<protein>
    <recommendedName>
        <fullName evidence="4">Lipoprotein</fullName>
    </recommendedName>
</protein>
<gene>
    <name evidence="2" type="ORF">HGP29_09240</name>
</gene>
<accession>A0A7X8SJQ5</accession>
<keyword evidence="3" id="KW-1185">Reference proteome</keyword>
<feature type="signal peptide" evidence="1">
    <location>
        <begin position="1"/>
        <end position="21"/>
    </location>
</feature>
<feature type="chain" id="PRO_5031398071" description="Lipoprotein" evidence="1">
    <location>
        <begin position="22"/>
        <end position="141"/>
    </location>
</feature>
<evidence type="ECO:0008006" key="4">
    <source>
        <dbReference type="Google" id="ProtNLM"/>
    </source>
</evidence>
<comment type="caution">
    <text evidence="2">The sequence shown here is derived from an EMBL/GenBank/DDBJ whole genome shotgun (WGS) entry which is preliminary data.</text>
</comment>
<dbReference type="Proteomes" id="UP000585050">
    <property type="component" value="Unassembled WGS sequence"/>
</dbReference>
<evidence type="ECO:0000313" key="3">
    <source>
        <dbReference type="Proteomes" id="UP000585050"/>
    </source>
</evidence>
<evidence type="ECO:0000313" key="2">
    <source>
        <dbReference type="EMBL" id="NLR91388.1"/>
    </source>
</evidence>
<dbReference type="AlphaFoldDB" id="A0A7X8SJQ5"/>
<sequence length="141" mass="15768">MKLNPLIIAFVLTLVSIQLTAQNFKKITTSCDLNYHEGDTLTIKGKFSSCMEYSSFETIKTDSCSSSFQMELNFNEISENQKLTSNFHKLSGRCGGYFNLTLTGILKKESKNGYGHLGTNNTEFVVIAVEKIGNLKFSKLE</sequence>
<keyword evidence="1" id="KW-0732">Signal</keyword>
<dbReference type="EMBL" id="JABAIL010000003">
    <property type="protein sequence ID" value="NLR91388.1"/>
    <property type="molecule type" value="Genomic_DNA"/>
</dbReference>
<organism evidence="2 3">
    <name type="scientific">Flammeovirga agarivorans</name>
    <dbReference type="NCBI Taxonomy" id="2726742"/>
    <lineage>
        <taxon>Bacteria</taxon>
        <taxon>Pseudomonadati</taxon>
        <taxon>Bacteroidota</taxon>
        <taxon>Cytophagia</taxon>
        <taxon>Cytophagales</taxon>
        <taxon>Flammeovirgaceae</taxon>
        <taxon>Flammeovirga</taxon>
    </lineage>
</organism>